<evidence type="ECO:0000313" key="9">
    <source>
        <dbReference type="EMBL" id="GAA2365186.1"/>
    </source>
</evidence>
<feature type="transmembrane region" description="Helical" evidence="8">
    <location>
        <begin position="250"/>
        <end position="269"/>
    </location>
</feature>
<dbReference type="EMBL" id="BAAARB010000001">
    <property type="protein sequence ID" value="GAA2365186.1"/>
    <property type="molecule type" value="Genomic_DNA"/>
</dbReference>
<keyword evidence="7 8" id="KW-0472">Membrane</keyword>
<gene>
    <name evidence="9" type="ORF">GCM10009855_00510</name>
</gene>
<dbReference type="CDD" id="cd09319">
    <property type="entry name" value="TDT_like_1"/>
    <property type="match status" value="1"/>
</dbReference>
<evidence type="ECO:0000256" key="6">
    <source>
        <dbReference type="ARBA" id="ARBA00022989"/>
    </source>
</evidence>
<feature type="transmembrane region" description="Helical" evidence="8">
    <location>
        <begin position="281"/>
        <end position="299"/>
    </location>
</feature>
<dbReference type="RefSeq" id="WP_045537759.1">
    <property type="nucleotide sequence ID" value="NZ_BAAARB010000001.1"/>
</dbReference>
<feature type="transmembrane region" description="Helical" evidence="8">
    <location>
        <begin position="12"/>
        <end position="31"/>
    </location>
</feature>
<dbReference type="InterPro" id="IPR038665">
    <property type="entry name" value="Voltage-dep_anion_channel_sf"/>
</dbReference>
<evidence type="ECO:0000256" key="4">
    <source>
        <dbReference type="ARBA" id="ARBA00022475"/>
    </source>
</evidence>
<sequence>MARLRGLDDVVRELNPAYFSLVMATGIVSIATEIEGWRLLSVILMWITGLAFGVLLLLNAARLARHRDAVVFDLRVPNRTFGFFTVVAATSVLGTRLMLDGHLVAALVLLGFAASMWLVLGYALPPMAFTARIGQSQLERADGTWFLWVVATQSVAVLAAAVQPHVTSGRAELALLAALCWAVGVFLYMAVALFVAARIFMHHPKPDQLSGAYWIAMGATAITVVAGANIESMADVPVLDVMRGTVESVSVFFWAFGTWLVPPLLFAGYWRHIRHRIPLRYDASFWAIVFPLGMYGVGSHQIGSVNGIPLIDHIGHVEIWIATAAWFVTFVGFAASLAGRSPRLLPLRSIENAGPDAR</sequence>
<evidence type="ECO:0000256" key="2">
    <source>
        <dbReference type="ARBA" id="ARBA00008566"/>
    </source>
</evidence>
<evidence type="ECO:0000313" key="10">
    <source>
        <dbReference type="Proteomes" id="UP001501170"/>
    </source>
</evidence>
<evidence type="ECO:0000256" key="8">
    <source>
        <dbReference type="SAM" id="Phobius"/>
    </source>
</evidence>
<evidence type="ECO:0000256" key="7">
    <source>
        <dbReference type="ARBA" id="ARBA00023136"/>
    </source>
</evidence>
<keyword evidence="10" id="KW-1185">Reference proteome</keyword>
<dbReference type="Proteomes" id="UP001501170">
    <property type="component" value="Unassembled WGS sequence"/>
</dbReference>
<feature type="transmembrane region" description="Helical" evidence="8">
    <location>
        <begin position="81"/>
        <end position="99"/>
    </location>
</feature>
<name>A0ABN3GZI6_9ACTN</name>
<evidence type="ECO:0000256" key="1">
    <source>
        <dbReference type="ARBA" id="ARBA00004651"/>
    </source>
</evidence>
<feature type="transmembrane region" description="Helical" evidence="8">
    <location>
        <begin position="105"/>
        <end position="124"/>
    </location>
</feature>
<feature type="transmembrane region" description="Helical" evidence="8">
    <location>
        <begin position="212"/>
        <end position="230"/>
    </location>
</feature>
<protein>
    <submittedName>
        <fullName evidence="9">Tellurite resistance/C4-dicarboxylate transporter family protein</fullName>
    </submittedName>
</protein>
<comment type="subcellular location">
    <subcellularLocation>
        <location evidence="1">Cell membrane</location>
        <topology evidence="1">Multi-pass membrane protein</topology>
    </subcellularLocation>
</comment>
<feature type="transmembrane region" description="Helical" evidence="8">
    <location>
        <begin position="319"/>
        <end position="339"/>
    </location>
</feature>
<dbReference type="InterPro" id="IPR051629">
    <property type="entry name" value="Sulfite_efflux_TDT"/>
</dbReference>
<dbReference type="PANTHER" id="PTHR31686">
    <property type="match status" value="1"/>
</dbReference>
<reference evidence="9 10" key="1">
    <citation type="journal article" date="2019" name="Int. J. Syst. Evol. Microbiol.">
        <title>The Global Catalogue of Microorganisms (GCM) 10K type strain sequencing project: providing services to taxonomists for standard genome sequencing and annotation.</title>
        <authorList>
            <consortium name="The Broad Institute Genomics Platform"/>
            <consortium name="The Broad Institute Genome Sequencing Center for Infectious Disease"/>
            <person name="Wu L."/>
            <person name="Ma J."/>
        </authorList>
    </citation>
    <scope>NUCLEOTIDE SEQUENCE [LARGE SCALE GENOMIC DNA]</scope>
    <source>
        <strain evidence="9 10">JCM 16227</strain>
    </source>
</reference>
<keyword evidence="3" id="KW-0813">Transport</keyword>
<dbReference type="PANTHER" id="PTHR31686:SF1">
    <property type="entry name" value="SULFITE EFFLUX PUMP SSU1"/>
    <property type="match status" value="1"/>
</dbReference>
<evidence type="ECO:0000256" key="3">
    <source>
        <dbReference type="ARBA" id="ARBA00022448"/>
    </source>
</evidence>
<proteinExistence type="inferred from homology"/>
<dbReference type="Pfam" id="PF03595">
    <property type="entry name" value="SLAC1"/>
    <property type="match status" value="1"/>
</dbReference>
<evidence type="ECO:0000256" key="5">
    <source>
        <dbReference type="ARBA" id="ARBA00022692"/>
    </source>
</evidence>
<keyword evidence="4" id="KW-1003">Cell membrane</keyword>
<keyword evidence="6 8" id="KW-1133">Transmembrane helix</keyword>
<dbReference type="Gene3D" id="1.50.10.150">
    <property type="entry name" value="Voltage-dependent anion channel"/>
    <property type="match status" value="1"/>
</dbReference>
<organism evidence="9 10">
    <name type="scientific">Gordonia cholesterolivorans</name>
    <dbReference type="NCBI Taxonomy" id="559625"/>
    <lineage>
        <taxon>Bacteria</taxon>
        <taxon>Bacillati</taxon>
        <taxon>Actinomycetota</taxon>
        <taxon>Actinomycetes</taxon>
        <taxon>Mycobacteriales</taxon>
        <taxon>Gordoniaceae</taxon>
        <taxon>Gordonia</taxon>
    </lineage>
</organism>
<feature type="transmembrane region" description="Helical" evidence="8">
    <location>
        <begin position="174"/>
        <end position="200"/>
    </location>
</feature>
<comment type="similarity">
    <text evidence="2">Belongs to the tellurite-resistance/dicarboxylate transporter (TDT) family.</text>
</comment>
<feature type="transmembrane region" description="Helical" evidence="8">
    <location>
        <begin position="145"/>
        <end position="162"/>
    </location>
</feature>
<dbReference type="InterPro" id="IPR004695">
    <property type="entry name" value="SLAC1/Mae1/Ssu1/TehA"/>
</dbReference>
<accession>A0ABN3GZI6</accession>
<feature type="transmembrane region" description="Helical" evidence="8">
    <location>
        <begin position="37"/>
        <end position="60"/>
    </location>
</feature>
<comment type="caution">
    <text evidence="9">The sequence shown here is derived from an EMBL/GenBank/DDBJ whole genome shotgun (WGS) entry which is preliminary data.</text>
</comment>
<keyword evidence="5 8" id="KW-0812">Transmembrane</keyword>